<feature type="binding site" evidence="2">
    <location>
        <position position="109"/>
    </location>
    <ligand>
        <name>Fe cation</name>
        <dbReference type="ChEBI" id="CHEBI:24875"/>
    </ligand>
</feature>
<dbReference type="PANTHER" id="PTHR13903:SF8">
    <property type="entry name" value="PIRIN"/>
    <property type="match status" value="1"/>
</dbReference>
<dbReference type="InterPro" id="IPR008778">
    <property type="entry name" value="Pirin_C_dom"/>
</dbReference>
<feature type="binding site" evidence="2">
    <location>
        <position position="60"/>
    </location>
    <ligand>
        <name>Fe cation</name>
        <dbReference type="ChEBI" id="CHEBI:24875"/>
    </ligand>
</feature>
<accession>A0A1H6AFZ5</accession>
<reference evidence="7" key="1">
    <citation type="submission" date="2016-10" db="EMBL/GenBank/DDBJ databases">
        <authorList>
            <person name="Varghese N."/>
            <person name="Submissions S."/>
        </authorList>
    </citation>
    <scope>NUCLEOTIDE SEQUENCE [LARGE SCALE GENOMIC DNA]</scope>
    <source>
        <strain evidence="7">CGMCC 1.7062</strain>
    </source>
</reference>
<dbReference type="GO" id="GO:0046872">
    <property type="term" value="F:metal ion binding"/>
    <property type="evidence" value="ECO:0007669"/>
    <property type="project" value="UniProtKB-KW"/>
</dbReference>
<sequence>MISTQPKSHASYQVSISGEHLSIGTGFSGLGFRHTQYQGSMDPILMVDHYTMTSPTFGAHPHAGLSAISVLFEDTVGHFHNRDSLGNDFDIQPGDLYWLNSGSGAIHDEAPRDGSKIHGLQIFVNLPTRLRYQDPSSLLVKKDSMPVLRGEGYQVKLALGESNGYQGINSPVWPFTVLDGFVTRDSSFGHQVPIHFNCWLYSVEGQLEYLVHDNWYRLEQGDSVAFTELNGAEIKVRGTSPTNSHFVILSGEVIEESFIQYGPFVMSTNKEIDEVIERYQLGELGSL</sequence>
<feature type="domain" description="Pirin N-terminal" evidence="4">
    <location>
        <begin position="41"/>
        <end position="124"/>
    </location>
</feature>
<evidence type="ECO:0008006" key="8">
    <source>
        <dbReference type="Google" id="ProtNLM"/>
    </source>
</evidence>
<evidence type="ECO:0000259" key="4">
    <source>
        <dbReference type="Pfam" id="PF02678"/>
    </source>
</evidence>
<evidence type="ECO:0000313" key="6">
    <source>
        <dbReference type="EMBL" id="SEG46987.1"/>
    </source>
</evidence>
<comment type="cofactor">
    <cofactor evidence="2">
        <name>Fe cation</name>
        <dbReference type="ChEBI" id="CHEBI:24875"/>
    </cofactor>
    <text evidence="2">Binds 1 Fe cation per subunit.</text>
</comment>
<dbReference type="InterPro" id="IPR011051">
    <property type="entry name" value="RmlC_Cupin_sf"/>
</dbReference>
<evidence type="ECO:0000256" key="1">
    <source>
        <dbReference type="ARBA" id="ARBA00008416"/>
    </source>
</evidence>
<keyword evidence="7" id="KW-1185">Reference proteome</keyword>
<organism evidence="6 7">
    <name type="scientific">Vibrio hangzhouensis</name>
    <dbReference type="NCBI Taxonomy" id="462991"/>
    <lineage>
        <taxon>Bacteria</taxon>
        <taxon>Pseudomonadati</taxon>
        <taxon>Pseudomonadota</taxon>
        <taxon>Gammaproteobacteria</taxon>
        <taxon>Vibrionales</taxon>
        <taxon>Vibrionaceae</taxon>
        <taxon>Vibrio</taxon>
    </lineage>
</organism>
<dbReference type="InterPro" id="IPR012093">
    <property type="entry name" value="Pirin"/>
</dbReference>
<keyword evidence="2" id="KW-0479">Metal-binding</keyword>
<evidence type="ECO:0000259" key="5">
    <source>
        <dbReference type="Pfam" id="PF05726"/>
    </source>
</evidence>
<name>A0A1H6AFZ5_9VIBR</name>
<evidence type="ECO:0000256" key="3">
    <source>
        <dbReference type="RuleBase" id="RU003457"/>
    </source>
</evidence>
<feature type="binding site" evidence="2">
    <location>
        <position position="62"/>
    </location>
    <ligand>
        <name>Fe cation</name>
        <dbReference type="ChEBI" id="CHEBI:24875"/>
    </ligand>
</feature>
<dbReference type="Pfam" id="PF02678">
    <property type="entry name" value="Pirin"/>
    <property type="match status" value="1"/>
</dbReference>
<dbReference type="SUPFAM" id="SSF51182">
    <property type="entry name" value="RmlC-like cupins"/>
    <property type="match status" value="1"/>
</dbReference>
<evidence type="ECO:0000256" key="2">
    <source>
        <dbReference type="PIRSR" id="PIRSR006232-1"/>
    </source>
</evidence>
<dbReference type="AlphaFoldDB" id="A0A1H6AFZ5"/>
<dbReference type="OrthoDB" id="9780903at2"/>
<gene>
    <name evidence="6" type="ORF">SAMN04488244_11540</name>
</gene>
<evidence type="ECO:0000313" key="7">
    <source>
        <dbReference type="Proteomes" id="UP000236721"/>
    </source>
</evidence>
<dbReference type="EMBL" id="FNVG01000015">
    <property type="protein sequence ID" value="SEG46987.1"/>
    <property type="molecule type" value="Genomic_DNA"/>
</dbReference>
<keyword evidence="2" id="KW-0408">Iron</keyword>
<comment type="similarity">
    <text evidence="1 3">Belongs to the pirin family.</text>
</comment>
<feature type="binding site" evidence="2">
    <location>
        <position position="107"/>
    </location>
    <ligand>
        <name>Fe cation</name>
        <dbReference type="ChEBI" id="CHEBI:24875"/>
    </ligand>
</feature>
<feature type="domain" description="Pirin C-terminal" evidence="5">
    <location>
        <begin position="182"/>
        <end position="284"/>
    </location>
</feature>
<dbReference type="Pfam" id="PF05726">
    <property type="entry name" value="Pirin_C"/>
    <property type="match status" value="1"/>
</dbReference>
<dbReference type="PANTHER" id="PTHR13903">
    <property type="entry name" value="PIRIN-RELATED"/>
    <property type="match status" value="1"/>
</dbReference>
<proteinExistence type="inferred from homology"/>
<dbReference type="InterPro" id="IPR003829">
    <property type="entry name" value="Pirin_N_dom"/>
</dbReference>
<dbReference type="PIRSF" id="PIRSF006232">
    <property type="entry name" value="Pirin"/>
    <property type="match status" value="1"/>
</dbReference>
<dbReference type="Gene3D" id="2.60.120.10">
    <property type="entry name" value="Jelly Rolls"/>
    <property type="match status" value="2"/>
</dbReference>
<protein>
    <recommendedName>
        <fullName evidence="8">Redox-sensitive bicupin YhaK, pirin superfamily</fullName>
    </recommendedName>
</protein>
<dbReference type="InterPro" id="IPR014710">
    <property type="entry name" value="RmlC-like_jellyroll"/>
</dbReference>
<dbReference type="Proteomes" id="UP000236721">
    <property type="component" value="Unassembled WGS sequence"/>
</dbReference>